<dbReference type="InterPro" id="IPR036291">
    <property type="entry name" value="NAD(P)-bd_dom_sf"/>
</dbReference>
<comment type="similarity">
    <text evidence="1">Belongs to the short-chain dehydrogenases/reductases (SDR) family.</text>
</comment>
<feature type="region of interest" description="Disordered" evidence="3">
    <location>
        <begin position="1"/>
        <end position="73"/>
    </location>
</feature>
<dbReference type="Pfam" id="PF13561">
    <property type="entry name" value="adh_short_C2"/>
    <property type="match status" value="1"/>
</dbReference>
<evidence type="ECO:0008006" key="6">
    <source>
        <dbReference type="Google" id="ProtNLM"/>
    </source>
</evidence>
<accession>A0ABR3WQQ7</accession>
<dbReference type="PRINTS" id="PR00080">
    <property type="entry name" value="SDRFAMILY"/>
</dbReference>
<gene>
    <name evidence="4" type="ORF">VTK73DRAFT_5009</name>
</gene>
<comment type="caution">
    <text evidence="4">The sequence shown here is derived from an EMBL/GenBank/DDBJ whole genome shotgun (WGS) entry which is preliminary data.</text>
</comment>
<keyword evidence="2" id="KW-0560">Oxidoreductase</keyword>
<sequence>MTASQDCVNGAQHHEQENGPTTVAANGHANGLSNGHSPSGGNGHQEGANGNAPRASIPKFEMPPELTPTQPATGVPTLSLFGLQGKTALVTGANGGIGGAMARGLAEAGADIIVFQIPGEVSKFPAQLAAETGRKVWVYDCDLSDSGTIRGTIQRVFDDGHNVDILCNVAGISSGSIPILHETDEHKDAIIQVNFNAVWILSQCVARHMVERGQGGKIINIGSLAAHKAMTTFSVYGPMKAAVGQLTNSFANEFGPYNIQVNAIFPGWIHTALAQRFVNDKEANAKIVGSIPSRRWGHPDDFKGITVFLASRASDYVNGARIFVDGGTHSM</sequence>
<proteinExistence type="inferred from homology"/>
<evidence type="ECO:0000313" key="4">
    <source>
        <dbReference type="EMBL" id="KAL1865925.1"/>
    </source>
</evidence>
<organism evidence="4 5">
    <name type="scientific">Phialemonium thermophilum</name>
    <dbReference type="NCBI Taxonomy" id="223376"/>
    <lineage>
        <taxon>Eukaryota</taxon>
        <taxon>Fungi</taxon>
        <taxon>Dikarya</taxon>
        <taxon>Ascomycota</taxon>
        <taxon>Pezizomycotina</taxon>
        <taxon>Sordariomycetes</taxon>
        <taxon>Sordariomycetidae</taxon>
        <taxon>Cephalothecales</taxon>
        <taxon>Cephalothecaceae</taxon>
        <taxon>Phialemonium</taxon>
    </lineage>
</organism>
<evidence type="ECO:0000256" key="2">
    <source>
        <dbReference type="ARBA" id="ARBA00023002"/>
    </source>
</evidence>
<name>A0ABR3WQQ7_9PEZI</name>
<evidence type="ECO:0000313" key="5">
    <source>
        <dbReference type="Proteomes" id="UP001586593"/>
    </source>
</evidence>
<reference evidence="4 5" key="1">
    <citation type="journal article" date="2024" name="Commun. Biol.">
        <title>Comparative genomic analysis of thermophilic fungi reveals convergent evolutionary adaptations and gene losses.</title>
        <authorList>
            <person name="Steindorff A.S."/>
            <person name="Aguilar-Pontes M.V."/>
            <person name="Robinson A.J."/>
            <person name="Andreopoulos B."/>
            <person name="LaButti K."/>
            <person name="Kuo A."/>
            <person name="Mondo S."/>
            <person name="Riley R."/>
            <person name="Otillar R."/>
            <person name="Haridas S."/>
            <person name="Lipzen A."/>
            <person name="Grimwood J."/>
            <person name="Schmutz J."/>
            <person name="Clum A."/>
            <person name="Reid I.D."/>
            <person name="Moisan M.C."/>
            <person name="Butler G."/>
            <person name="Nguyen T.T.M."/>
            <person name="Dewar K."/>
            <person name="Conant G."/>
            <person name="Drula E."/>
            <person name="Henrissat B."/>
            <person name="Hansel C."/>
            <person name="Singer S."/>
            <person name="Hutchinson M.I."/>
            <person name="de Vries R.P."/>
            <person name="Natvig D.O."/>
            <person name="Powell A.J."/>
            <person name="Tsang A."/>
            <person name="Grigoriev I.V."/>
        </authorList>
    </citation>
    <scope>NUCLEOTIDE SEQUENCE [LARGE SCALE GENOMIC DNA]</scope>
    <source>
        <strain evidence="4 5">ATCC 24622</strain>
    </source>
</reference>
<dbReference type="InterPro" id="IPR002347">
    <property type="entry name" value="SDR_fam"/>
</dbReference>
<dbReference type="EMBL" id="JAZHXJ010000281">
    <property type="protein sequence ID" value="KAL1865925.1"/>
    <property type="molecule type" value="Genomic_DNA"/>
</dbReference>
<dbReference type="Gene3D" id="3.40.50.720">
    <property type="entry name" value="NAD(P)-binding Rossmann-like Domain"/>
    <property type="match status" value="1"/>
</dbReference>
<keyword evidence="5" id="KW-1185">Reference proteome</keyword>
<dbReference type="PANTHER" id="PTHR42760">
    <property type="entry name" value="SHORT-CHAIN DEHYDROGENASES/REDUCTASES FAMILY MEMBER"/>
    <property type="match status" value="1"/>
</dbReference>
<evidence type="ECO:0000256" key="3">
    <source>
        <dbReference type="SAM" id="MobiDB-lite"/>
    </source>
</evidence>
<dbReference type="SUPFAM" id="SSF51735">
    <property type="entry name" value="NAD(P)-binding Rossmann-fold domains"/>
    <property type="match status" value="1"/>
</dbReference>
<dbReference type="Proteomes" id="UP001586593">
    <property type="component" value="Unassembled WGS sequence"/>
</dbReference>
<dbReference type="PANTHER" id="PTHR42760:SF5">
    <property type="entry name" value="2-DEHYDRO-3-DEOXY-D-GLUCONATE 5-DEHYDROGENASE"/>
    <property type="match status" value="1"/>
</dbReference>
<evidence type="ECO:0000256" key="1">
    <source>
        <dbReference type="ARBA" id="ARBA00006484"/>
    </source>
</evidence>
<protein>
    <recommendedName>
        <fullName evidence="6">2-deoxy-D-gluconate 3-dehydrogenase</fullName>
    </recommendedName>
</protein>
<dbReference type="PRINTS" id="PR00081">
    <property type="entry name" value="GDHRDH"/>
</dbReference>